<reference evidence="4" key="1">
    <citation type="submission" date="2017-02" db="UniProtKB">
        <authorList>
            <consortium name="WormBaseParasite"/>
        </authorList>
    </citation>
    <scope>IDENTIFICATION</scope>
</reference>
<evidence type="ECO:0000313" key="2">
    <source>
        <dbReference type="EMBL" id="VDO10164.1"/>
    </source>
</evidence>
<evidence type="ECO:0000313" key="3">
    <source>
        <dbReference type="Proteomes" id="UP000268014"/>
    </source>
</evidence>
<accession>A0A0N4VWA0</accession>
<organism evidence="4">
    <name type="scientific">Haemonchus placei</name>
    <name type="common">Barber's pole worm</name>
    <dbReference type="NCBI Taxonomy" id="6290"/>
    <lineage>
        <taxon>Eukaryota</taxon>
        <taxon>Metazoa</taxon>
        <taxon>Ecdysozoa</taxon>
        <taxon>Nematoda</taxon>
        <taxon>Chromadorea</taxon>
        <taxon>Rhabditida</taxon>
        <taxon>Rhabditina</taxon>
        <taxon>Rhabditomorpha</taxon>
        <taxon>Strongyloidea</taxon>
        <taxon>Trichostrongylidae</taxon>
        <taxon>Haemonchus</taxon>
    </lineage>
</organism>
<evidence type="ECO:0000256" key="1">
    <source>
        <dbReference type="SAM" id="Phobius"/>
    </source>
</evidence>
<keyword evidence="1" id="KW-0472">Membrane</keyword>
<keyword evidence="1" id="KW-1133">Transmembrane helix</keyword>
<name>A0A0N4VWA0_HAEPC</name>
<proteinExistence type="predicted"/>
<keyword evidence="3" id="KW-1185">Reference proteome</keyword>
<protein>
    <submittedName>
        <fullName evidence="4">Neur_chan_LBD domain-containing protein</fullName>
    </submittedName>
</protein>
<evidence type="ECO:0000313" key="4">
    <source>
        <dbReference type="WBParaSite" id="HPLM_0000157001-mRNA-1"/>
    </source>
</evidence>
<dbReference type="WBParaSite" id="HPLM_0000157001-mRNA-1">
    <property type="protein sequence ID" value="HPLM_0000157001-mRNA-1"/>
    <property type="gene ID" value="HPLM_0000157001"/>
</dbReference>
<dbReference type="EMBL" id="UZAF01002163">
    <property type="protein sequence ID" value="VDO10164.1"/>
    <property type="molecule type" value="Genomic_DNA"/>
</dbReference>
<sequence>MSEYNWNPYLDEIMHATIIDFQLFSMAAAFRRKVIRFGRYELSYTPLIERA</sequence>
<feature type="transmembrane region" description="Helical" evidence="1">
    <location>
        <begin position="13"/>
        <end position="30"/>
    </location>
</feature>
<dbReference type="AlphaFoldDB" id="A0A0N4VWA0"/>
<keyword evidence="1" id="KW-0812">Transmembrane</keyword>
<gene>
    <name evidence="2" type="ORF">HPLM_LOCUS1568</name>
</gene>
<dbReference type="Proteomes" id="UP000268014">
    <property type="component" value="Unassembled WGS sequence"/>
</dbReference>
<reference evidence="2 3" key="2">
    <citation type="submission" date="2018-11" db="EMBL/GenBank/DDBJ databases">
        <authorList>
            <consortium name="Pathogen Informatics"/>
        </authorList>
    </citation>
    <scope>NUCLEOTIDE SEQUENCE [LARGE SCALE GENOMIC DNA]</scope>
    <source>
        <strain evidence="2 3">MHpl1</strain>
    </source>
</reference>